<feature type="short sequence motif" description="DGA/G" evidence="4">
    <location>
        <begin position="206"/>
        <end position="208"/>
    </location>
</feature>
<dbReference type="eggNOG" id="COG1752">
    <property type="taxonomic scope" value="Bacteria"/>
</dbReference>
<evidence type="ECO:0000313" key="7">
    <source>
        <dbReference type="EMBL" id="ATQ57338.1"/>
    </source>
</evidence>
<reference evidence="9 13" key="6">
    <citation type="submission" date="2019-09" db="EMBL/GenBank/DDBJ databases">
        <title>FDA dAtabase for Regulatory Grade micrObial Sequences (FDA-ARGOS): Supporting development and validation of Infectious Disease Dx tests.</title>
        <authorList>
            <person name="Sciortino C."/>
            <person name="Tallon L."/>
            <person name="Sadzewicz L."/>
            <person name="Vavikolanu K."/>
            <person name="Mehta A."/>
            <person name="Aluvathingal J."/>
            <person name="Nadendla S."/>
            <person name="Nandy P."/>
            <person name="Geyer C."/>
            <person name="Yan Y."/>
            <person name="Sichtig H."/>
        </authorList>
    </citation>
    <scope>NUCLEOTIDE SEQUENCE [LARGE SCALE GENOMIC DNA]</scope>
    <source>
        <strain evidence="9 13">FDAARGOS_643</strain>
    </source>
</reference>
<evidence type="ECO:0000256" key="2">
    <source>
        <dbReference type="ARBA" id="ARBA00022963"/>
    </source>
</evidence>
<dbReference type="EMBL" id="CP024422">
    <property type="protein sequence ID" value="ATQ57338.1"/>
    <property type="molecule type" value="Genomic_DNA"/>
</dbReference>
<dbReference type="EMBL" id="CP044081">
    <property type="protein sequence ID" value="QEU09376.1"/>
    <property type="molecule type" value="Genomic_DNA"/>
</dbReference>
<dbReference type="PANTHER" id="PTHR14226:SF78">
    <property type="entry name" value="SLR0060 PROTEIN"/>
    <property type="match status" value="1"/>
</dbReference>
<feature type="active site" description="Nucleophile" evidence="4">
    <location>
        <position position="42"/>
    </location>
</feature>
<sequence>MGVRRINLALQGGGAHGAFAWGVLEHLLNDDSIEISGISGTSAGALNGAALAAGLACGPGRRGRRAALENLEHVWSQVSQISDNRLVRWIHSLFPVPRFLQRLTELVSPVAWMEGVTRLFSPYDYGPFYSNPLAGILQDMPHPRLGLERGPQFFVTATNVRTGRIRVFSGAEVTVDTVLASACLPTLFRAVEIDDPATGRREAYWDGGYSGNPALFPLFAPDLPRDIVIVNINPMLRETLPRTPAAIQDRINEISFNASLLRELRAINFVKRLHAEERLSGRAMKNPLIHMIMDDFLMNKLTAATKLVPAPGLLHTLREAGRSAAERFMDYHAANLGVRDSVDLPRLFS</sequence>
<dbReference type="AlphaFoldDB" id="A0A1V0GPB6"/>
<reference evidence="7 11" key="2">
    <citation type="submission" date="2017-10" db="EMBL/GenBank/DDBJ databases">
        <title>Complete genome sequence of Paracoccus yeei TT13 isolated from human skin.</title>
        <authorList>
            <person name="Lee K."/>
            <person name="Lim J.Y."/>
            <person name="Hwang I."/>
        </authorList>
    </citation>
    <scope>NUCLEOTIDE SEQUENCE [LARGE SCALE GENOMIC DNA]</scope>
    <source>
        <strain evidence="7 11">TT13</strain>
    </source>
</reference>
<organism evidence="6 10">
    <name type="scientific">Paracoccus yeei</name>
    <dbReference type="NCBI Taxonomy" id="147645"/>
    <lineage>
        <taxon>Bacteria</taxon>
        <taxon>Pseudomonadati</taxon>
        <taxon>Pseudomonadota</taxon>
        <taxon>Alphaproteobacteria</taxon>
        <taxon>Rhodobacterales</taxon>
        <taxon>Paracoccaceae</taxon>
        <taxon>Paracoccus</taxon>
    </lineage>
</organism>
<dbReference type="STRING" id="147645.A6J80_03965"/>
<keyword evidence="3 4" id="KW-0443">Lipid metabolism</keyword>
<dbReference type="Gene3D" id="3.40.1090.10">
    <property type="entry name" value="Cytosolic phospholipase A2 catalytic domain"/>
    <property type="match status" value="2"/>
</dbReference>
<protein>
    <submittedName>
        <fullName evidence="6 8">Patatin</fullName>
    </submittedName>
</protein>
<evidence type="ECO:0000313" key="8">
    <source>
        <dbReference type="EMBL" id="AYF01477.1"/>
    </source>
</evidence>
<dbReference type="GeneID" id="78899358"/>
<evidence type="ECO:0000256" key="1">
    <source>
        <dbReference type="ARBA" id="ARBA00022801"/>
    </source>
</evidence>
<reference evidence="12" key="5">
    <citation type="submission" date="2018-07" db="EMBL/GenBank/DDBJ databases">
        <title>Genome Structure of the Opportunistic Pathogen Paracoccus yeei (Alphaproteobacteria) and Identification of Putative Virulence Factors.</title>
        <authorList>
            <person name="Lasek R."/>
            <person name="Szuplewska M."/>
            <person name="Mitura M."/>
            <person name="Decewicz P."/>
            <person name="Chmielowska C."/>
            <person name="Pawlot A."/>
            <person name="Sentkowska D."/>
            <person name="Czarnecki J."/>
            <person name="Bartosik D."/>
        </authorList>
    </citation>
    <scope>NUCLEOTIDE SEQUENCE [LARGE SCALE GENOMIC DNA]</scope>
    <source>
        <strain evidence="12">CCUG 32053</strain>
    </source>
</reference>
<evidence type="ECO:0000313" key="12">
    <source>
        <dbReference type="Proteomes" id="UP000272010"/>
    </source>
</evidence>
<dbReference type="GO" id="GO:0016787">
    <property type="term" value="F:hydrolase activity"/>
    <property type="evidence" value="ECO:0007669"/>
    <property type="project" value="UniProtKB-UniRule"/>
</dbReference>
<dbReference type="Proteomes" id="UP000191257">
    <property type="component" value="Chromosome"/>
</dbReference>
<reference evidence="10" key="1">
    <citation type="submission" date="2017-03" db="EMBL/GenBank/DDBJ databases">
        <title>FDA dAtabase for Regulatory Grade micrObial Sequences (FDA-ARGOS): Supporting development and validation of Infectious Disease Dx tests.</title>
        <authorList>
            <person name="Minogue T."/>
            <person name="Wolcott M."/>
            <person name="Wasieloski L."/>
            <person name="Aguilar W."/>
            <person name="Moore D."/>
            <person name="Tallon L."/>
            <person name="Sadzewicz L."/>
            <person name="Sengamalay N."/>
            <person name="Ott S."/>
            <person name="Godinez A."/>
            <person name="Nagaraj S."/>
            <person name="Nadendla S."/>
            <person name="Geyer C."/>
            <person name="Sichtig H."/>
        </authorList>
    </citation>
    <scope>NUCLEOTIDE SEQUENCE [LARGE SCALE GENOMIC DNA]</scope>
    <source>
        <strain evidence="10">FDAARGOS_252</strain>
    </source>
</reference>
<dbReference type="PROSITE" id="PS51635">
    <property type="entry name" value="PNPLA"/>
    <property type="match status" value="1"/>
</dbReference>
<feature type="short sequence motif" description="GXSXG" evidence="4">
    <location>
        <begin position="40"/>
        <end position="44"/>
    </location>
</feature>
<feature type="short sequence motif" description="GXGXXG" evidence="4">
    <location>
        <begin position="12"/>
        <end position="17"/>
    </location>
</feature>
<feature type="domain" description="PNPLA" evidence="5">
    <location>
        <begin position="8"/>
        <end position="219"/>
    </location>
</feature>
<keyword evidence="2 4" id="KW-0442">Lipid degradation</keyword>
<evidence type="ECO:0000313" key="9">
    <source>
        <dbReference type="EMBL" id="QEU09376.1"/>
    </source>
</evidence>
<keyword evidence="1 4" id="KW-0378">Hydrolase</keyword>
<feature type="active site" description="Proton acceptor" evidence="4">
    <location>
        <position position="206"/>
    </location>
</feature>
<dbReference type="Proteomes" id="UP000229314">
    <property type="component" value="Chromosome"/>
</dbReference>
<dbReference type="RefSeq" id="WP_080620581.1">
    <property type="nucleotide sequence ID" value="NZ_CAJGAB010000023.1"/>
</dbReference>
<dbReference type="GO" id="GO:0016042">
    <property type="term" value="P:lipid catabolic process"/>
    <property type="evidence" value="ECO:0007669"/>
    <property type="project" value="UniProtKB-UniRule"/>
</dbReference>
<dbReference type="Proteomes" id="UP000272010">
    <property type="component" value="Chromosome"/>
</dbReference>
<reference evidence="6" key="3">
    <citation type="submission" date="2017-12" db="EMBL/GenBank/DDBJ databases">
        <title>FDA dAtabase for Regulatory Grade micrObial Sequences (FDA-ARGOS): Supporting development and validation of Infectious Disease Dx tests.</title>
        <authorList>
            <person name="Campos J."/>
            <person name="Goldberg B."/>
            <person name="Tallon L."/>
            <person name="Sadzewicz L."/>
            <person name="Sengamalay N."/>
            <person name="Ott S."/>
            <person name="Godinez A."/>
            <person name="Nagaraj S."/>
            <person name="Vyas G."/>
            <person name="Aluvathingal J."/>
            <person name="Nadendla S."/>
            <person name="Geyer C."/>
            <person name="Nandy P."/>
            <person name="Hobson J."/>
            <person name="Sichtig H."/>
        </authorList>
    </citation>
    <scope>NUCLEOTIDE SEQUENCE</scope>
    <source>
        <strain evidence="6">FDAARGOS_252</strain>
    </source>
</reference>
<reference evidence="8" key="4">
    <citation type="journal article" date="2018" name="Front. Microbiol.">
        <title>Genome Structure of the Opportunistic Pathogen Paracoccus yeei (Alphaproteobacteria) and Identification of Putative Virulence Factors.</title>
        <authorList>
            <person name="Lasek R."/>
            <person name="Szuplewska M."/>
            <person name="Mitura M."/>
            <person name="Decewicz P."/>
            <person name="Chmielowska C."/>
            <person name="Pawlot A."/>
            <person name="Sentkowska D."/>
            <person name="Czarnecki J."/>
            <person name="Bartosik D."/>
        </authorList>
    </citation>
    <scope>NUCLEOTIDE SEQUENCE</scope>
    <source>
        <strain evidence="8">CCUG 32053</strain>
    </source>
</reference>
<gene>
    <name evidence="6" type="ORF">A6J80_03965</name>
    <name evidence="9" type="ORF">FOB51_15970</name>
    <name evidence="8" type="ORF">PY32053_01852</name>
    <name evidence="7" type="ORF">PYTT13_17045</name>
</gene>
<evidence type="ECO:0000256" key="4">
    <source>
        <dbReference type="PROSITE-ProRule" id="PRU01161"/>
    </source>
</evidence>
<evidence type="ECO:0000256" key="3">
    <source>
        <dbReference type="ARBA" id="ARBA00023098"/>
    </source>
</evidence>
<dbReference type="EMBL" id="CP031078">
    <property type="protein sequence ID" value="AYF01477.1"/>
    <property type="molecule type" value="Genomic_DNA"/>
</dbReference>
<dbReference type="InterPro" id="IPR016035">
    <property type="entry name" value="Acyl_Trfase/lysoPLipase"/>
</dbReference>
<name>A0A1V0GPB6_9RHOB</name>
<keyword evidence="10" id="KW-1185">Reference proteome</keyword>
<evidence type="ECO:0000313" key="13">
    <source>
        <dbReference type="Proteomes" id="UP000324507"/>
    </source>
</evidence>
<dbReference type="SUPFAM" id="SSF52151">
    <property type="entry name" value="FabD/lysophospholipase-like"/>
    <property type="match status" value="1"/>
</dbReference>
<proteinExistence type="predicted"/>
<evidence type="ECO:0000313" key="11">
    <source>
        <dbReference type="Proteomes" id="UP000229314"/>
    </source>
</evidence>
<evidence type="ECO:0000313" key="6">
    <source>
        <dbReference type="EMBL" id="ARC35648.1"/>
    </source>
</evidence>
<evidence type="ECO:0000259" key="5">
    <source>
        <dbReference type="PROSITE" id="PS51635"/>
    </source>
</evidence>
<dbReference type="Pfam" id="PF01734">
    <property type="entry name" value="Patatin"/>
    <property type="match status" value="1"/>
</dbReference>
<dbReference type="KEGG" id="pye:A6J80_03965"/>
<dbReference type="EMBL" id="CP020442">
    <property type="protein sequence ID" value="ARC35648.1"/>
    <property type="molecule type" value="Genomic_DNA"/>
</dbReference>
<dbReference type="InterPro" id="IPR050301">
    <property type="entry name" value="NTE"/>
</dbReference>
<dbReference type="InterPro" id="IPR002641">
    <property type="entry name" value="PNPLA_dom"/>
</dbReference>
<dbReference type="PANTHER" id="PTHR14226">
    <property type="entry name" value="NEUROPATHY TARGET ESTERASE/SWISS CHEESE D.MELANOGASTER"/>
    <property type="match status" value="1"/>
</dbReference>
<accession>A0A1V0GPB6</accession>
<dbReference type="Proteomes" id="UP000324507">
    <property type="component" value="Chromosome"/>
</dbReference>
<evidence type="ECO:0000313" key="10">
    <source>
        <dbReference type="Proteomes" id="UP000191257"/>
    </source>
</evidence>